<name>A0A9X0CJV5_9CNID</name>
<comment type="caution">
    <text evidence="1">The sequence shown here is derived from an EMBL/GenBank/DDBJ whole genome shotgun (WGS) entry which is preliminary data.</text>
</comment>
<proteinExistence type="predicted"/>
<gene>
    <name evidence="1" type="ORF">OS493_022068</name>
</gene>
<dbReference type="AlphaFoldDB" id="A0A9X0CJV5"/>
<keyword evidence="2" id="KW-1185">Reference proteome</keyword>
<accession>A0A9X0CJV5</accession>
<dbReference type="Proteomes" id="UP001163046">
    <property type="component" value="Unassembled WGS sequence"/>
</dbReference>
<dbReference type="EMBL" id="MU827316">
    <property type="protein sequence ID" value="KAJ7358636.1"/>
    <property type="molecule type" value="Genomic_DNA"/>
</dbReference>
<organism evidence="1 2">
    <name type="scientific">Desmophyllum pertusum</name>
    <dbReference type="NCBI Taxonomy" id="174260"/>
    <lineage>
        <taxon>Eukaryota</taxon>
        <taxon>Metazoa</taxon>
        <taxon>Cnidaria</taxon>
        <taxon>Anthozoa</taxon>
        <taxon>Hexacorallia</taxon>
        <taxon>Scleractinia</taxon>
        <taxon>Caryophylliina</taxon>
        <taxon>Caryophylliidae</taxon>
        <taxon>Desmophyllum</taxon>
    </lineage>
</organism>
<protein>
    <submittedName>
        <fullName evidence="1">Uncharacterized protein</fullName>
    </submittedName>
</protein>
<evidence type="ECO:0000313" key="1">
    <source>
        <dbReference type="EMBL" id="KAJ7358636.1"/>
    </source>
</evidence>
<reference evidence="1" key="1">
    <citation type="submission" date="2023-01" db="EMBL/GenBank/DDBJ databases">
        <title>Genome assembly of the deep-sea coral Lophelia pertusa.</title>
        <authorList>
            <person name="Herrera S."/>
            <person name="Cordes E."/>
        </authorList>
    </citation>
    <scope>NUCLEOTIDE SEQUENCE</scope>
    <source>
        <strain evidence="1">USNM1676648</strain>
        <tissue evidence="1">Polyp</tissue>
    </source>
</reference>
<evidence type="ECO:0000313" key="2">
    <source>
        <dbReference type="Proteomes" id="UP001163046"/>
    </source>
</evidence>
<sequence length="466" mass="52781">MKAAEVVLPWEDVSPLYFSQWLEKFSKAQGATKELMFMSILPAVSSLLGLSKLQMTSTYSENLGLFTLGICPPSGGKNQCFSFGCKQPVSFVEIKSGTCLLLDKFTDVGLRQHLQQNSGVGLLMNEEMEDTLRHIHSERECGTLCRLFDGDSLYINTGSSNSRQEIERSSLSIGGFMQVRQFFSEIYPKMVATLTRKETQPFAAELGQTNLFNLSELYKAIYDDHKHGDIVYTLNNEALELYDQFDEQICQKLNNQWQNGQFLHMTTAASEGGKERRLVLRLAVTLFVVYSYIRRQLFQSYGPVPRVIPKPYMKYAINLMAYFQQQRKEIDKIMFDEEVESHDSLTDKIISFPGPVCTVSNLRACASSKLRAEWTPAVVKGTMADLDRSGIGESVTLERTIAFVKNPPDLITESALTQNTSLSKEQYEECFLCQDMNLSTNKREGLIAKARLSREIQAYLSQNKEN</sequence>
<dbReference type="OrthoDB" id="5980337at2759"/>